<gene>
    <name evidence="3" type="ORF">Pta02_48840</name>
</gene>
<keyword evidence="4" id="KW-1185">Reference proteome</keyword>
<feature type="compositionally biased region" description="Gly residues" evidence="1">
    <location>
        <begin position="66"/>
        <end position="76"/>
    </location>
</feature>
<evidence type="ECO:0000256" key="2">
    <source>
        <dbReference type="SAM" id="Phobius"/>
    </source>
</evidence>
<evidence type="ECO:0000313" key="3">
    <source>
        <dbReference type="EMBL" id="GII02876.1"/>
    </source>
</evidence>
<proteinExistence type="predicted"/>
<dbReference type="AlphaFoldDB" id="A0A8J3WUN1"/>
<dbReference type="Proteomes" id="UP000634476">
    <property type="component" value="Unassembled WGS sequence"/>
</dbReference>
<feature type="region of interest" description="Disordered" evidence="1">
    <location>
        <begin position="338"/>
        <end position="373"/>
    </location>
</feature>
<name>A0A8J3WUN1_9ACTN</name>
<keyword evidence="2" id="KW-0472">Membrane</keyword>
<dbReference type="EMBL" id="BOOK01000035">
    <property type="protein sequence ID" value="GII02876.1"/>
    <property type="molecule type" value="Genomic_DNA"/>
</dbReference>
<keyword evidence="2" id="KW-1133">Transmembrane helix</keyword>
<dbReference type="RefSeq" id="WP_239131191.1">
    <property type="nucleotide sequence ID" value="NZ_BOOK01000035.1"/>
</dbReference>
<feature type="region of interest" description="Disordered" evidence="1">
    <location>
        <begin position="44"/>
        <end position="86"/>
    </location>
</feature>
<reference evidence="3" key="1">
    <citation type="submission" date="2021-01" db="EMBL/GenBank/DDBJ databases">
        <title>Whole genome shotgun sequence of Planobispora takensis NBRC 109077.</title>
        <authorList>
            <person name="Komaki H."/>
            <person name="Tamura T."/>
        </authorList>
    </citation>
    <scope>NUCLEOTIDE SEQUENCE</scope>
    <source>
        <strain evidence="3">NBRC 109077</strain>
    </source>
</reference>
<protein>
    <submittedName>
        <fullName evidence="3">Uncharacterized protein</fullName>
    </submittedName>
</protein>
<evidence type="ECO:0000256" key="1">
    <source>
        <dbReference type="SAM" id="MobiDB-lite"/>
    </source>
</evidence>
<feature type="transmembrane region" description="Helical" evidence="2">
    <location>
        <begin position="379"/>
        <end position="400"/>
    </location>
</feature>
<keyword evidence="2" id="KW-0812">Transmembrane</keyword>
<sequence length="404" mass="41902">MRSRAGDVLIRGFVAAGVVAVSLLPGAGSGAQAHAGAGARAEAGSAAPVSVGSRNPVGGESDRGDGGSGNPVGGESGNPVDGESGEGERVLFRFTDERITESSGLALSPSHEDVYYTHNDSSAGPVFFAVGGDGRTRATFTLRGADARDWEAMAASRDPQTGRGVLWFADIGDNFEGAWPDISVYKVQEPASLRDATLPAVRYRFRYEDGGHNAEGLMVHPRTGRLQIVSKEFSGSIYQAPKRLRTDKVNILRRIGPAPIMATDAAYAPDGSSFVIRTYFSATVYSAPGEQLARVEMPQLEQAESIAYTADGTALLTGTEGSRSPVYRVPLPEEVLRAAAPEPTPVPSGTASGAPGGGAEAAGDRTEAEPAQDDAGVPFSAVALWLAVAAGATGVIVFIARRAR</sequence>
<accession>A0A8J3WUN1</accession>
<comment type="caution">
    <text evidence="3">The sequence shown here is derived from an EMBL/GenBank/DDBJ whole genome shotgun (WGS) entry which is preliminary data.</text>
</comment>
<organism evidence="3 4">
    <name type="scientific">Planobispora takensis</name>
    <dbReference type="NCBI Taxonomy" id="1367882"/>
    <lineage>
        <taxon>Bacteria</taxon>
        <taxon>Bacillati</taxon>
        <taxon>Actinomycetota</taxon>
        <taxon>Actinomycetes</taxon>
        <taxon>Streptosporangiales</taxon>
        <taxon>Streptosporangiaceae</taxon>
        <taxon>Planobispora</taxon>
    </lineage>
</organism>
<dbReference type="SUPFAM" id="SSF63829">
    <property type="entry name" value="Calcium-dependent phosphotriesterase"/>
    <property type="match status" value="1"/>
</dbReference>
<evidence type="ECO:0000313" key="4">
    <source>
        <dbReference type="Proteomes" id="UP000634476"/>
    </source>
</evidence>